<feature type="region of interest" description="Disordered" evidence="1">
    <location>
        <begin position="85"/>
        <end position="117"/>
    </location>
</feature>
<comment type="caution">
    <text evidence="2">The sequence shown here is derived from an EMBL/GenBank/DDBJ whole genome shotgun (WGS) entry which is preliminary data.</text>
</comment>
<evidence type="ECO:0008006" key="4">
    <source>
        <dbReference type="Google" id="ProtNLM"/>
    </source>
</evidence>
<feature type="compositionally biased region" description="Acidic residues" evidence="1">
    <location>
        <begin position="86"/>
        <end position="104"/>
    </location>
</feature>
<dbReference type="AlphaFoldDB" id="A0A9J6ETD3"/>
<keyword evidence="3" id="KW-1185">Reference proteome</keyword>
<dbReference type="Proteomes" id="UP000821866">
    <property type="component" value="Chromosome 10"/>
</dbReference>
<proteinExistence type="predicted"/>
<evidence type="ECO:0000256" key="1">
    <source>
        <dbReference type="SAM" id="MobiDB-lite"/>
    </source>
</evidence>
<organism evidence="2 3">
    <name type="scientific">Rhipicephalus microplus</name>
    <name type="common">Cattle tick</name>
    <name type="synonym">Boophilus microplus</name>
    <dbReference type="NCBI Taxonomy" id="6941"/>
    <lineage>
        <taxon>Eukaryota</taxon>
        <taxon>Metazoa</taxon>
        <taxon>Ecdysozoa</taxon>
        <taxon>Arthropoda</taxon>
        <taxon>Chelicerata</taxon>
        <taxon>Arachnida</taxon>
        <taxon>Acari</taxon>
        <taxon>Parasitiformes</taxon>
        <taxon>Ixodida</taxon>
        <taxon>Ixodoidea</taxon>
        <taxon>Ixodidae</taxon>
        <taxon>Rhipicephalinae</taxon>
        <taxon>Rhipicephalus</taxon>
        <taxon>Boophilus</taxon>
    </lineage>
</organism>
<gene>
    <name evidence="2" type="ORF">HPB51_015742</name>
</gene>
<name>A0A9J6ETD3_RHIMP</name>
<dbReference type="EMBL" id="JABSTU010000002">
    <property type="protein sequence ID" value="KAH8037697.1"/>
    <property type="molecule type" value="Genomic_DNA"/>
</dbReference>
<sequence length="167" mass="18728">MQICLLDALHFLAMSWDNVTQDTVGNCFHDCVFFARQDGALTEEDQEPEGNLSIEGRENFGTPASAQDFVIADDNVATCGLRSVEELVDDERETESDSDGEDADVSNNLPSTSDNHHRALNVLRRRVNADSVSEETTAWFYASQAAFLRDSERKKLKKNITDFFSKK</sequence>
<protein>
    <recommendedName>
        <fullName evidence="4">Tick transposon</fullName>
    </recommendedName>
</protein>
<reference evidence="2" key="2">
    <citation type="submission" date="2021-09" db="EMBL/GenBank/DDBJ databases">
        <authorList>
            <person name="Jia N."/>
            <person name="Wang J."/>
            <person name="Shi W."/>
            <person name="Du L."/>
            <person name="Sun Y."/>
            <person name="Zhan W."/>
            <person name="Jiang J."/>
            <person name="Wang Q."/>
            <person name="Zhang B."/>
            <person name="Ji P."/>
            <person name="Sakyi L.B."/>
            <person name="Cui X."/>
            <person name="Yuan T."/>
            <person name="Jiang B."/>
            <person name="Yang W."/>
            <person name="Lam T.T.-Y."/>
            <person name="Chang Q."/>
            <person name="Ding S."/>
            <person name="Wang X."/>
            <person name="Zhu J."/>
            <person name="Ruan X."/>
            <person name="Zhao L."/>
            <person name="Wei J."/>
            <person name="Que T."/>
            <person name="Du C."/>
            <person name="Cheng J."/>
            <person name="Dai P."/>
            <person name="Han X."/>
            <person name="Huang E."/>
            <person name="Gao Y."/>
            <person name="Liu J."/>
            <person name="Shao H."/>
            <person name="Ye R."/>
            <person name="Li L."/>
            <person name="Wei W."/>
            <person name="Wang X."/>
            <person name="Wang C."/>
            <person name="Huo Q."/>
            <person name="Li W."/>
            <person name="Guo W."/>
            <person name="Chen H."/>
            <person name="Chen S."/>
            <person name="Zhou L."/>
            <person name="Zhou L."/>
            <person name="Ni X."/>
            <person name="Tian J."/>
            <person name="Zhou Y."/>
            <person name="Sheng Y."/>
            <person name="Liu T."/>
            <person name="Pan Y."/>
            <person name="Xia L."/>
            <person name="Li J."/>
            <person name="Zhao F."/>
            <person name="Cao W."/>
        </authorList>
    </citation>
    <scope>NUCLEOTIDE SEQUENCE</scope>
    <source>
        <strain evidence="2">Rmic-2018</strain>
        <tissue evidence="2">Larvae</tissue>
    </source>
</reference>
<evidence type="ECO:0000313" key="2">
    <source>
        <dbReference type="EMBL" id="KAH8037697.1"/>
    </source>
</evidence>
<reference evidence="2" key="1">
    <citation type="journal article" date="2020" name="Cell">
        <title>Large-Scale Comparative Analyses of Tick Genomes Elucidate Their Genetic Diversity and Vector Capacities.</title>
        <authorList>
            <consortium name="Tick Genome and Microbiome Consortium (TIGMIC)"/>
            <person name="Jia N."/>
            <person name="Wang J."/>
            <person name="Shi W."/>
            <person name="Du L."/>
            <person name="Sun Y."/>
            <person name="Zhan W."/>
            <person name="Jiang J.F."/>
            <person name="Wang Q."/>
            <person name="Zhang B."/>
            <person name="Ji P."/>
            <person name="Bell-Sakyi L."/>
            <person name="Cui X.M."/>
            <person name="Yuan T.T."/>
            <person name="Jiang B.G."/>
            <person name="Yang W.F."/>
            <person name="Lam T.T."/>
            <person name="Chang Q.C."/>
            <person name="Ding S.J."/>
            <person name="Wang X.J."/>
            <person name="Zhu J.G."/>
            <person name="Ruan X.D."/>
            <person name="Zhao L."/>
            <person name="Wei J.T."/>
            <person name="Ye R.Z."/>
            <person name="Que T.C."/>
            <person name="Du C.H."/>
            <person name="Zhou Y.H."/>
            <person name="Cheng J.X."/>
            <person name="Dai P.F."/>
            <person name="Guo W.B."/>
            <person name="Han X.H."/>
            <person name="Huang E.J."/>
            <person name="Li L.F."/>
            <person name="Wei W."/>
            <person name="Gao Y.C."/>
            <person name="Liu J.Z."/>
            <person name="Shao H.Z."/>
            <person name="Wang X."/>
            <person name="Wang C.C."/>
            <person name="Yang T.C."/>
            <person name="Huo Q.B."/>
            <person name="Li W."/>
            <person name="Chen H.Y."/>
            <person name="Chen S.E."/>
            <person name="Zhou L.G."/>
            <person name="Ni X.B."/>
            <person name="Tian J.H."/>
            <person name="Sheng Y."/>
            <person name="Liu T."/>
            <person name="Pan Y.S."/>
            <person name="Xia L.Y."/>
            <person name="Li J."/>
            <person name="Zhao F."/>
            <person name="Cao W.C."/>
        </authorList>
    </citation>
    <scope>NUCLEOTIDE SEQUENCE</scope>
    <source>
        <strain evidence="2">Rmic-2018</strain>
    </source>
</reference>
<accession>A0A9J6ETD3</accession>
<evidence type="ECO:0000313" key="3">
    <source>
        <dbReference type="Proteomes" id="UP000821866"/>
    </source>
</evidence>